<gene>
    <name evidence="3" type="ORF">R3P38DRAFT_2788889</name>
</gene>
<dbReference type="Proteomes" id="UP001362999">
    <property type="component" value="Unassembled WGS sequence"/>
</dbReference>
<feature type="compositionally biased region" description="Polar residues" evidence="1">
    <location>
        <begin position="286"/>
        <end position="301"/>
    </location>
</feature>
<keyword evidence="2" id="KW-0472">Membrane</keyword>
<dbReference type="CDD" id="cd12087">
    <property type="entry name" value="TM_EGFR-like"/>
    <property type="match status" value="1"/>
</dbReference>
<keyword evidence="2" id="KW-1133">Transmembrane helix</keyword>
<reference evidence="3 4" key="1">
    <citation type="journal article" date="2024" name="J Genomics">
        <title>Draft genome sequencing and assembly of Favolaschia claudopus CIRM-BRFM 2984 isolated from oak limbs.</title>
        <authorList>
            <person name="Navarro D."/>
            <person name="Drula E."/>
            <person name="Chaduli D."/>
            <person name="Cazenave R."/>
            <person name="Ahrendt S."/>
            <person name="Wang J."/>
            <person name="Lipzen A."/>
            <person name="Daum C."/>
            <person name="Barry K."/>
            <person name="Grigoriev I.V."/>
            <person name="Favel A."/>
            <person name="Rosso M.N."/>
            <person name="Martin F."/>
        </authorList>
    </citation>
    <scope>NUCLEOTIDE SEQUENCE [LARGE SCALE GENOMIC DNA]</scope>
    <source>
        <strain evidence="3 4">CIRM-BRFM 2984</strain>
    </source>
</reference>
<comment type="caution">
    <text evidence="3">The sequence shown here is derived from an EMBL/GenBank/DDBJ whole genome shotgun (WGS) entry which is preliminary data.</text>
</comment>
<name>A0AAW0AKP6_9AGAR</name>
<feature type="region of interest" description="Disordered" evidence="1">
    <location>
        <begin position="275"/>
        <end position="319"/>
    </location>
</feature>
<keyword evidence="4" id="KW-1185">Reference proteome</keyword>
<evidence type="ECO:0000256" key="1">
    <source>
        <dbReference type="SAM" id="MobiDB-lite"/>
    </source>
</evidence>
<sequence length="319" mass="35304">MYDSVDGRLSGTKMEDKCLASLQNGSDSSASRSASSTSPLPSSYARFCIQYGHPDIHLSLYGSRSTTTRKSSVDQSSIPTTKPRPPMISVYLRVPAPIQHRKCPEFGNFFNHLIFDNFSWHIPTNFNTTQHTISPTFTSAGKSATTHLKPSIVAAIAVTISTLLIVGAAVFFWYKRRHSHSIIRTPRPGAESTASPRSIFPFALPISNASSHNRLNGGRRPTMTDRRNVSVSRPLAQRVHQNELDVVREKVVELERQEIQTRSRLRLNLTSESAARRLSENAVPMETQSPDESAMQPQSDGRGTVGEDADEDGPPPQYE</sequence>
<dbReference type="AlphaFoldDB" id="A0AAW0AKP6"/>
<feature type="region of interest" description="Disordered" evidence="1">
    <location>
        <begin position="210"/>
        <end position="233"/>
    </location>
</feature>
<evidence type="ECO:0000256" key="2">
    <source>
        <dbReference type="SAM" id="Phobius"/>
    </source>
</evidence>
<keyword evidence="2" id="KW-0812">Transmembrane</keyword>
<proteinExistence type="predicted"/>
<feature type="transmembrane region" description="Helical" evidence="2">
    <location>
        <begin position="152"/>
        <end position="174"/>
    </location>
</feature>
<protein>
    <submittedName>
        <fullName evidence="3">Uncharacterized protein</fullName>
    </submittedName>
</protein>
<evidence type="ECO:0000313" key="3">
    <source>
        <dbReference type="EMBL" id="KAK7013326.1"/>
    </source>
</evidence>
<dbReference type="EMBL" id="JAWWNJ010000060">
    <property type="protein sequence ID" value="KAK7013326.1"/>
    <property type="molecule type" value="Genomic_DNA"/>
</dbReference>
<organism evidence="3 4">
    <name type="scientific">Favolaschia claudopus</name>
    <dbReference type="NCBI Taxonomy" id="2862362"/>
    <lineage>
        <taxon>Eukaryota</taxon>
        <taxon>Fungi</taxon>
        <taxon>Dikarya</taxon>
        <taxon>Basidiomycota</taxon>
        <taxon>Agaricomycotina</taxon>
        <taxon>Agaricomycetes</taxon>
        <taxon>Agaricomycetidae</taxon>
        <taxon>Agaricales</taxon>
        <taxon>Marasmiineae</taxon>
        <taxon>Mycenaceae</taxon>
        <taxon>Favolaschia</taxon>
    </lineage>
</organism>
<accession>A0AAW0AKP6</accession>
<evidence type="ECO:0000313" key="4">
    <source>
        <dbReference type="Proteomes" id="UP001362999"/>
    </source>
</evidence>